<dbReference type="OrthoDB" id="10260741at2759"/>
<gene>
    <name evidence="1" type="ORF">C361_01478</name>
</gene>
<protein>
    <recommendedName>
        <fullName evidence="3">Topoisomerase I damage affected protein 2</fullName>
    </recommendedName>
</protein>
<dbReference type="AlphaFoldDB" id="A0A854QPP1"/>
<evidence type="ECO:0000313" key="2">
    <source>
        <dbReference type="Proteomes" id="UP000199727"/>
    </source>
</evidence>
<comment type="caution">
    <text evidence="1">The sequence shown here is derived from an EMBL/GenBank/DDBJ whole genome shotgun (WGS) entry which is preliminary data.</text>
</comment>
<dbReference type="CDD" id="cd21449">
    <property type="entry name" value="DLC-like_SF"/>
    <property type="match status" value="1"/>
</dbReference>
<sequence>MPAPPTRTTSPASSSTSKPIFPADQLRAWIRPLLATTLRDVVYDHADPGRMKELSRGLSEKIKSQMLALHPRGFKYIITSTLTENNNQAGRGDLVCHWEGTDVAVQEMFSNAIATLPLPLPLLPLPVDHLKPLYHYRCRYCRYPRHPASSCKPNDKNYQSATHYTRRERVSRFLHNTF</sequence>
<dbReference type="EMBL" id="AMKT01000025">
    <property type="protein sequence ID" value="OXG26121.1"/>
    <property type="molecule type" value="Genomic_DNA"/>
</dbReference>
<dbReference type="InterPro" id="IPR005334">
    <property type="entry name" value="Tctex-1-like"/>
</dbReference>
<evidence type="ECO:0000313" key="1">
    <source>
        <dbReference type="EMBL" id="OXG26121.1"/>
    </source>
</evidence>
<reference evidence="1 2" key="1">
    <citation type="submission" date="2017-06" db="EMBL/GenBank/DDBJ databases">
        <title>Global population genomics of the pathogenic fungus Cryptococcus neoformans var. grubii.</title>
        <authorList>
            <person name="Cuomo C."/>
            <person name="Litvintseva A."/>
            <person name="Chen Y."/>
            <person name="Young S."/>
            <person name="Zeng Q."/>
            <person name="Chapman S."/>
            <person name="Gujja S."/>
            <person name="Saif S."/>
            <person name="Birren B."/>
        </authorList>
    </citation>
    <scope>NUCLEOTIDE SEQUENCE [LARGE SCALE GENOMIC DNA]</scope>
    <source>
        <strain evidence="1 2">Tu259-1</strain>
    </source>
</reference>
<evidence type="ECO:0008006" key="3">
    <source>
        <dbReference type="Google" id="ProtNLM"/>
    </source>
</evidence>
<dbReference type="Gene3D" id="3.30.1140.40">
    <property type="entry name" value="Tctex-1"/>
    <property type="match status" value="1"/>
</dbReference>
<dbReference type="Pfam" id="PF03645">
    <property type="entry name" value="Tctex-1"/>
    <property type="match status" value="1"/>
</dbReference>
<accession>A0A854QPP1</accession>
<dbReference type="InterPro" id="IPR038586">
    <property type="entry name" value="Tctex-1-like_sf"/>
</dbReference>
<name>A0A854QPP1_CRYNE</name>
<dbReference type="Proteomes" id="UP000199727">
    <property type="component" value="Unassembled WGS sequence"/>
</dbReference>
<organism evidence="1 2">
    <name type="scientific">Cryptococcus neoformans Tu259-1</name>
    <dbReference type="NCBI Taxonomy" id="1230072"/>
    <lineage>
        <taxon>Eukaryota</taxon>
        <taxon>Fungi</taxon>
        <taxon>Dikarya</taxon>
        <taxon>Basidiomycota</taxon>
        <taxon>Agaricomycotina</taxon>
        <taxon>Tremellomycetes</taxon>
        <taxon>Tremellales</taxon>
        <taxon>Cryptococcaceae</taxon>
        <taxon>Cryptococcus</taxon>
        <taxon>Cryptococcus neoformans species complex</taxon>
    </lineage>
</organism>
<proteinExistence type="predicted"/>